<accession>A0A166CAV0</accession>
<keyword evidence="2" id="KW-1185">Reference proteome</keyword>
<name>A0A166CAV0_METOA</name>
<comment type="caution">
    <text evidence="1">The sequence shown here is derived from an EMBL/GenBank/DDBJ whole genome shotgun (WGS) entry which is preliminary data.</text>
</comment>
<evidence type="ECO:0000313" key="2">
    <source>
        <dbReference type="Proteomes" id="UP000077428"/>
    </source>
</evidence>
<evidence type="ECO:0000313" key="1">
    <source>
        <dbReference type="EMBL" id="KZX12757.1"/>
    </source>
</evidence>
<reference evidence="2" key="1">
    <citation type="journal article" date="2016" name="Genome Announc.">
        <title>Draft Genome Sequences of Methanobrevibacter curvatus DSM11111, Methanobrevibacter cuticularis DSM11139, Methanobrevibacter filiformis DSM11501, and Methanobrevibacter oralis DSM7256.</title>
        <authorList>
            <person name="Poehlein A."/>
            <person name="Seedorf H."/>
        </authorList>
    </citation>
    <scope>NUCLEOTIDE SEQUENCE [LARGE SCALE GENOMIC DNA]</scope>
    <source>
        <strain evidence="2">DSM 7256 / JCM 30027 / ZR</strain>
    </source>
</reference>
<protein>
    <submittedName>
        <fullName evidence="1">Uncharacterized protein</fullName>
    </submittedName>
</protein>
<proteinExistence type="predicted"/>
<organism evidence="1 2">
    <name type="scientific">Methanobrevibacter oralis</name>
    <dbReference type="NCBI Taxonomy" id="66851"/>
    <lineage>
        <taxon>Archaea</taxon>
        <taxon>Methanobacteriati</taxon>
        <taxon>Methanobacteriota</taxon>
        <taxon>Methanomada group</taxon>
        <taxon>Methanobacteria</taxon>
        <taxon>Methanobacteriales</taxon>
        <taxon>Methanobacteriaceae</taxon>
        <taxon>Methanobrevibacter</taxon>
    </lineage>
</organism>
<dbReference type="RefSeq" id="WP_042692541.1">
    <property type="nucleotide sequence ID" value="NZ_CABMAB010000010.1"/>
</dbReference>
<dbReference type="STRING" id="66851.MBORA_10780"/>
<dbReference type="OrthoDB" id="75874at2157"/>
<dbReference type="AlphaFoldDB" id="A0A166CAV0"/>
<gene>
    <name evidence="1" type="ORF">MBORA_10780</name>
</gene>
<dbReference type="Proteomes" id="UP000077428">
    <property type="component" value="Unassembled WGS sequence"/>
</dbReference>
<sequence length="243" mass="29361">MSQLTNEEFIDFIESFKDEFYIPITEISKSMGDRNESLVVNDFQMYSLDDICKKSLKFKNNLPKTTDAIFYRIDNENKMIFYIIEFKFYNLERESTYNVLDVIYEKLEKKNQQTFEYSNKKIISDGLLNKFELIKNNFVDSVEVSLRLKPIETIMVALPILYEEYCEKNNITPKNLEEYLKNIDVKFYIFLNRYDKNISADRFFGHSVENKLKHQFERLKMVNIINDYFIRTRSEFDVFIKQF</sequence>
<dbReference type="EMBL" id="LWMU01000064">
    <property type="protein sequence ID" value="KZX12757.1"/>
    <property type="molecule type" value="Genomic_DNA"/>
</dbReference>
<dbReference type="PATRIC" id="fig|66851.6.peg.1179"/>